<comment type="caution">
    <text evidence="3">The sequence shown here is derived from an EMBL/GenBank/DDBJ whole genome shotgun (WGS) entry which is preliminary data.</text>
</comment>
<sequence length="497" mass="55343">MTNYSRLQRAAAAELLIRRKARESIHQYVNAIDVPGKPVDDDEDDDGADFSFSIETDLAAHHELLLAKLDEVSTKPHGRLMVFMPPGSAKSTYASVVFPSRYLGQKRNRKVILASYGDDLARKMGRRTRSIVKQSRYAGIFNATLTAESKAADQFALTNGSEYMACGILGGITGNRANGIIIDDPIKGREQANSETIRNKTFDAYSDDLKTRLIPGGWIVLIQTRWHEDDLAGRILPESWAGESGPIMCRDGNVWEVLCLQARCEVDSDPLGRAKGEYLWPEWFDQKHWAQFESNARTWSALYQQRPVPLEGNLFKPDRLVTVDAIPAGHIYWFRAWDLASTPDGDWTAGPLLGKTADGKFIIADMKRFREGPDIRDEIMKNTAAADGRRVKIGIPQDPGQAGKGQVLYLTRALAGYTVVSSPETGDKVTRAEPFAAQVNVGNVMVLRGDWNKALIDELRSFPNSTYDDQVDGLSRAFGELMTKAPMRISEDTLRRT</sequence>
<dbReference type="Pfam" id="PF17289">
    <property type="entry name" value="Terminase_6C"/>
    <property type="match status" value="1"/>
</dbReference>
<dbReference type="InterPro" id="IPR035421">
    <property type="entry name" value="Terminase_6C"/>
</dbReference>
<evidence type="ECO:0000259" key="2">
    <source>
        <dbReference type="Pfam" id="PF17289"/>
    </source>
</evidence>
<dbReference type="Proteomes" id="UP001617427">
    <property type="component" value="Unassembled WGS sequence"/>
</dbReference>
<keyword evidence="1" id="KW-1188">Viral release from host cell</keyword>
<organism evidence="3 4">
    <name type="scientific">Herbaspirillum chlorophenolicum</name>
    <dbReference type="NCBI Taxonomy" id="211589"/>
    <lineage>
        <taxon>Bacteria</taxon>
        <taxon>Pseudomonadati</taxon>
        <taxon>Pseudomonadota</taxon>
        <taxon>Betaproteobacteria</taxon>
        <taxon>Burkholderiales</taxon>
        <taxon>Oxalobacteraceae</taxon>
        <taxon>Herbaspirillum</taxon>
    </lineage>
</organism>
<keyword evidence="4" id="KW-1185">Reference proteome</keyword>
<dbReference type="Pfam" id="PF03237">
    <property type="entry name" value="Terminase_6N"/>
    <property type="match status" value="1"/>
</dbReference>
<evidence type="ECO:0000313" key="4">
    <source>
        <dbReference type="Proteomes" id="UP001617427"/>
    </source>
</evidence>
<reference evidence="3 4" key="1">
    <citation type="submission" date="2024-10" db="EMBL/GenBank/DDBJ databases">
        <title>The Natural Products Discovery Center: Release of the First 8490 Sequenced Strains for Exploring Actinobacteria Biosynthetic Diversity.</title>
        <authorList>
            <person name="Kalkreuter E."/>
            <person name="Kautsar S.A."/>
            <person name="Yang D."/>
            <person name="Bader C.D."/>
            <person name="Teijaro C.N."/>
            <person name="Fluegel L."/>
            <person name="Davis C.M."/>
            <person name="Simpson J.R."/>
            <person name="Lauterbach L."/>
            <person name="Steele A.D."/>
            <person name="Gui C."/>
            <person name="Meng S."/>
            <person name="Li G."/>
            <person name="Viehrig K."/>
            <person name="Ye F."/>
            <person name="Su P."/>
            <person name="Kiefer A.F."/>
            <person name="Nichols A."/>
            <person name="Cepeda A.J."/>
            <person name="Yan W."/>
            <person name="Fan B."/>
            <person name="Jiang Y."/>
            <person name="Adhikari A."/>
            <person name="Zheng C.-J."/>
            <person name="Schuster L."/>
            <person name="Cowan T.M."/>
            <person name="Smanski M.J."/>
            <person name="Chevrette M.G."/>
            <person name="De Carvalho L.P.S."/>
            <person name="Shen B."/>
        </authorList>
    </citation>
    <scope>NUCLEOTIDE SEQUENCE [LARGE SCALE GENOMIC DNA]</scope>
    <source>
        <strain evidence="3 4">NPDC087045</strain>
    </source>
</reference>
<evidence type="ECO:0000256" key="1">
    <source>
        <dbReference type="ARBA" id="ARBA00022612"/>
    </source>
</evidence>
<dbReference type="EMBL" id="JBIUZV010000021">
    <property type="protein sequence ID" value="MFJ3048501.1"/>
    <property type="molecule type" value="Genomic_DNA"/>
</dbReference>
<accession>A0ABW8F5D7</accession>
<feature type="domain" description="Terminase large subunit gp17-like C-terminal" evidence="2">
    <location>
        <begin position="336"/>
        <end position="477"/>
    </location>
</feature>
<name>A0ABW8F5D7_9BURK</name>
<gene>
    <name evidence="3" type="primary">terL</name>
    <name evidence="3" type="ORF">ACIPEN_21925</name>
</gene>
<protein>
    <submittedName>
        <fullName evidence="3">Phage terminase large subunit</fullName>
    </submittedName>
</protein>
<dbReference type="RefSeq" id="WP_402703558.1">
    <property type="nucleotide sequence ID" value="NZ_JBIUZV010000021.1"/>
</dbReference>
<evidence type="ECO:0000313" key="3">
    <source>
        <dbReference type="EMBL" id="MFJ3048501.1"/>
    </source>
</evidence>
<proteinExistence type="predicted"/>